<dbReference type="PROSITE" id="PS50082">
    <property type="entry name" value="WD_REPEATS_2"/>
    <property type="match status" value="2"/>
</dbReference>
<evidence type="ECO:0000256" key="1">
    <source>
        <dbReference type="ARBA" id="ARBA00022574"/>
    </source>
</evidence>
<dbReference type="RefSeq" id="WP_311721693.1">
    <property type="nucleotide sequence ID" value="NZ_JAVRFD010000001.1"/>
</dbReference>
<dbReference type="InterPro" id="IPR020472">
    <property type="entry name" value="WD40_PAC1"/>
</dbReference>
<evidence type="ECO:0000256" key="3">
    <source>
        <dbReference type="PROSITE-ProRule" id="PRU00221"/>
    </source>
</evidence>
<organism evidence="4 5">
    <name type="scientific">Streptomyces lonegramiae</name>
    <dbReference type="NCBI Taxonomy" id="3075524"/>
    <lineage>
        <taxon>Bacteria</taxon>
        <taxon>Bacillati</taxon>
        <taxon>Actinomycetota</taxon>
        <taxon>Actinomycetes</taxon>
        <taxon>Kitasatosporales</taxon>
        <taxon>Streptomycetaceae</taxon>
        <taxon>Streptomyces</taxon>
    </lineage>
</organism>
<dbReference type="EMBL" id="JAVRFD010000001">
    <property type="protein sequence ID" value="MDT0541426.1"/>
    <property type="molecule type" value="Genomic_DNA"/>
</dbReference>
<dbReference type="InterPro" id="IPR001680">
    <property type="entry name" value="WD40_rpt"/>
</dbReference>
<reference evidence="4" key="1">
    <citation type="submission" date="2024-05" db="EMBL/GenBank/DDBJ databases">
        <title>30 novel species of actinomycetes from the DSMZ collection.</title>
        <authorList>
            <person name="Nouioui I."/>
        </authorList>
    </citation>
    <scope>NUCLEOTIDE SEQUENCE</scope>
    <source>
        <strain evidence="4">DSM 41529</strain>
    </source>
</reference>
<evidence type="ECO:0000313" key="5">
    <source>
        <dbReference type="Proteomes" id="UP001180754"/>
    </source>
</evidence>
<dbReference type="PANTHER" id="PTHR22847:SF637">
    <property type="entry name" value="WD REPEAT DOMAIN 5B"/>
    <property type="match status" value="1"/>
</dbReference>
<sequence length="328" mass="34058">MSDERLILSSVAPGGPIHGLAVVNVDGEPLVVCTGFHKLWSWAPLRDEWLERPLASPFAEGPLAAEHPDAVNDIDSVAAAVFDGRVVLAAGGDEQGTAIWDLSSGELLRGTADNGPYISSIAAVKNEGPPLFVASSGVHWDGAEVWGPGEEPSIELEAGSVWGLATARIDGRSLVAGGGEEGVTVWDVANGEELASFSVHDGEVTYAVGFSQLDDRPVVVAGTDSGKVYVFDLSGSEDGDPIHEPAAGHEGRINALDVAMVGDRAVAVTGGEDGTVRIWDLVGGRPVGPPLTGHDARVEAVAVTTMRDRPVALTAGRDGVIRVWDLTL</sequence>
<protein>
    <recommendedName>
        <fullName evidence="6">WD40 repeat domain-containing protein</fullName>
    </recommendedName>
</protein>
<dbReference type="PROSITE" id="PS00678">
    <property type="entry name" value="WD_REPEATS_1"/>
    <property type="match status" value="2"/>
</dbReference>
<accession>A0ABU2X695</accession>
<dbReference type="SMART" id="SM00320">
    <property type="entry name" value="WD40"/>
    <property type="match status" value="4"/>
</dbReference>
<comment type="caution">
    <text evidence="4">The sequence shown here is derived from an EMBL/GenBank/DDBJ whole genome shotgun (WGS) entry which is preliminary data.</text>
</comment>
<dbReference type="InterPro" id="IPR015943">
    <property type="entry name" value="WD40/YVTN_repeat-like_dom_sf"/>
</dbReference>
<feature type="repeat" description="WD" evidence="3">
    <location>
        <begin position="246"/>
        <end position="281"/>
    </location>
</feature>
<keyword evidence="1 3" id="KW-0853">WD repeat</keyword>
<proteinExistence type="predicted"/>
<name>A0ABU2X695_9ACTN</name>
<dbReference type="Proteomes" id="UP001180754">
    <property type="component" value="Unassembled WGS sequence"/>
</dbReference>
<dbReference type="Pfam" id="PF00400">
    <property type="entry name" value="WD40"/>
    <property type="match status" value="2"/>
</dbReference>
<feature type="repeat" description="WD" evidence="3">
    <location>
        <begin position="291"/>
        <end position="328"/>
    </location>
</feature>
<dbReference type="SUPFAM" id="SSF50998">
    <property type="entry name" value="Quinoprotein alcohol dehydrogenase-like"/>
    <property type="match status" value="1"/>
</dbReference>
<dbReference type="InterPro" id="IPR011047">
    <property type="entry name" value="Quinoprotein_ADH-like_sf"/>
</dbReference>
<keyword evidence="2" id="KW-0677">Repeat</keyword>
<dbReference type="InterPro" id="IPR019775">
    <property type="entry name" value="WD40_repeat_CS"/>
</dbReference>
<keyword evidence="5" id="KW-1185">Reference proteome</keyword>
<dbReference type="PROSITE" id="PS50294">
    <property type="entry name" value="WD_REPEATS_REGION"/>
    <property type="match status" value="2"/>
</dbReference>
<gene>
    <name evidence="4" type="ORF">RND15_01680</name>
</gene>
<dbReference type="PRINTS" id="PR00320">
    <property type="entry name" value="GPROTEINBRPT"/>
</dbReference>
<evidence type="ECO:0000313" key="4">
    <source>
        <dbReference type="EMBL" id="MDT0541426.1"/>
    </source>
</evidence>
<evidence type="ECO:0008006" key="6">
    <source>
        <dbReference type="Google" id="ProtNLM"/>
    </source>
</evidence>
<evidence type="ECO:0000256" key="2">
    <source>
        <dbReference type="ARBA" id="ARBA00022737"/>
    </source>
</evidence>
<dbReference type="Gene3D" id="2.130.10.10">
    <property type="entry name" value="YVTN repeat-like/Quinoprotein amine dehydrogenase"/>
    <property type="match status" value="2"/>
</dbReference>
<dbReference type="PANTHER" id="PTHR22847">
    <property type="entry name" value="WD40 REPEAT PROTEIN"/>
    <property type="match status" value="1"/>
</dbReference>